<feature type="domain" description="Macro" evidence="1">
    <location>
        <begin position="7"/>
        <end position="186"/>
    </location>
</feature>
<evidence type="ECO:0000259" key="1">
    <source>
        <dbReference type="PROSITE" id="PS51154"/>
    </source>
</evidence>
<dbReference type="InterPro" id="IPR043472">
    <property type="entry name" value="Macro_dom-like"/>
</dbReference>
<accession>A0A2W5MX50</accession>
<dbReference type="PROSITE" id="PS51154">
    <property type="entry name" value="MACRO"/>
    <property type="match status" value="1"/>
</dbReference>
<name>A0A2W5MX50_9BACT</name>
<proteinExistence type="predicted"/>
<comment type="caution">
    <text evidence="2">The sequence shown here is derived from an EMBL/GenBank/DDBJ whole genome shotgun (WGS) entry which is preliminary data.</text>
</comment>
<dbReference type="Gene3D" id="3.40.220.10">
    <property type="entry name" value="Leucine Aminopeptidase, subunit E, domain 1"/>
    <property type="match status" value="1"/>
</dbReference>
<protein>
    <recommendedName>
        <fullName evidence="1">Macro domain-containing protein</fullName>
    </recommendedName>
</protein>
<evidence type="ECO:0000313" key="3">
    <source>
        <dbReference type="Proteomes" id="UP000249417"/>
    </source>
</evidence>
<dbReference type="Proteomes" id="UP000249417">
    <property type="component" value="Unassembled WGS sequence"/>
</dbReference>
<gene>
    <name evidence="2" type="ORF">DI551_06490</name>
</gene>
<dbReference type="Pfam" id="PF01661">
    <property type="entry name" value="Macro"/>
    <property type="match status" value="1"/>
</dbReference>
<dbReference type="InterPro" id="IPR002589">
    <property type="entry name" value="Macro_dom"/>
</dbReference>
<dbReference type="EMBL" id="QFQB01000039">
    <property type="protein sequence ID" value="PZQ45782.1"/>
    <property type="molecule type" value="Genomic_DNA"/>
</dbReference>
<reference evidence="2 3" key="1">
    <citation type="submission" date="2017-08" db="EMBL/GenBank/DDBJ databases">
        <title>Infants hospitalized years apart are colonized by the same room-sourced microbial strains.</title>
        <authorList>
            <person name="Brooks B."/>
            <person name="Olm M.R."/>
            <person name="Firek B.A."/>
            <person name="Baker R."/>
            <person name="Thomas B.C."/>
            <person name="Morowitz M.J."/>
            <person name="Banfield J.F."/>
        </authorList>
    </citation>
    <scope>NUCLEOTIDE SEQUENCE [LARGE SCALE GENOMIC DNA]</scope>
    <source>
        <strain evidence="2">S2_005_002_R2_29</strain>
    </source>
</reference>
<organism evidence="2 3">
    <name type="scientific">Micavibrio aeruginosavorus</name>
    <dbReference type="NCBI Taxonomy" id="349221"/>
    <lineage>
        <taxon>Bacteria</taxon>
        <taxon>Pseudomonadati</taxon>
        <taxon>Bdellovibrionota</taxon>
        <taxon>Bdellovibrionia</taxon>
        <taxon>Bdellovibrionales</taxon>
        <taxon>Pseudobdellovibrionaceae</taxon>
        <taxon>Micavibrio</taxon>
    </lineage>
</organism>
<sequence>MFKRIAQKLRPNKPLYLDKVRVEYGEILAQDDCEGILFFMHPSLKWGGGLNKAVLDISGPAIDEYVLSTALTPKSGDVYALPPFESGYKAMFMAILPDWDGGNGFEERDLLNCYRDTVAQAEQHGVKRLAIPALGRDKRDFPHIRFARLAIKGILERLDERLDYVKIMCVDRTMMATYQAQLDKLRRKDGE</sequence>
<evidence type="ECO:0000313" key="2">
    <source>
        <dbReference type="EMBL" id="PZQ45782.1"/>
    </source>
</evidence>
<dbReference type="SUPFAM" id="SSF52949">
    <property type="entry name" value="Macro domain-like"/>
    <property type="match status" value="1"/>
</dbReference>
<dbReference type="AlphaFoldDB" id="A0A2W5MX50"/>